<dbReference type="EMBL" id="JBHTKJ010000048">
    <property type="protein sequence ID" value="MFD1039842.1"/>
    <property type="molecule type" value="Genomic_DNA"/>
</dbReference>
<dbReference type="Gene3D" id="3.30.450.20">
    <property type="entry name" value="PAS domain"/>
    <property type="match status" value="1"/>
</dbReference>
<dbReference type="CDD" id="cd01948">
    <property type="entry name" value="EAL"/>
    <property type="match status" value="1"/>
</dbReference>
<gene>
    <name evidence="4" type="ORF">ACFQ3N_15775</name>
</gene>
<dbReference type="CDD" id="cd01949">
    <property type="entry name" value="GGDEF"/>
    <property type="match status" value="1"/>
</dbReference>
<dbReference type="Pfam" id="PF00563">
    <property type="entry name" value="EAL"/>
    <property type="match status" value="1"/>
</dbReference>
<keyword evidence="5" id="KW-1185">Reference proteome</keyword>
<dbReference type="Proteomes" id="UP001597040">
    <property type="component" value="Unassembled WGS sequence"/>
</dbReference>
<dbReference type="InterPro" id="IPR000014">
    <property type="entry name" value="PAS"/>
</dbReference>
<dbReference type="NCBIfam" id="TIGR00254">
    <property type="entry name" value="GGDEF"/>
    <property type="match status" value="1"/>
</dbReference>
<dbReference type="Pfam" id="PF00990">
    <property type="entry name" value="GGDEF"/>
    <property type="match status" value="1"/>
</dbReference>
<evidence type="ECO:0000313" key="4">
    <source>
        <dbReference type="EMBL" id="MFD1039842.1"/>
    </source>
</evidence>
<sequence length="611" mass="69788">MQYTWRFICTSILLVSNLISLSYVDSDTITTIHITSFILNLLIGWIVGTQIDKYLYSKKELGTANNALANYSYALDSAADAICIINEKGEIEFANDALTKLYGYNHKEILSLNWGNLLSKESTVHLLKPMISDVKEHGQSREEVIGVRHDGETFTQEITLSQIKENNKMICVCRDITKQKQYEEYMTYISEQNELTKMPNRRRLHKDLEGFKQKLNDLSILFIDLDRFKITNDTLGHDIGDELLKSVAKNLSFFKNDDINVYHLGGDEFIVLIGTSDNEYIHSIVNSISESLHKPFYINGNEITITSSIGVSIFPTHTDNMDKLLNFADTAMYYAKLDGKNTYKFFNDDLRLQLNRRAIIETELRKSIRNEELFICYQPKCALRNQNLVGLEALIRWKNPRLGTVSPMEFIPIAEDIGLINDIGNWVIKEVLTMMNIWQKSGYPLVKVSVNVSQKQFRDGMLVSYIESCLNTFNIDAQYLEVEITESVIEDFELVTPQLNRLKEIGVGIAIDDFGTGYSSLSLIKNLPIDTIKIDQSFLRDSLNEKDISIVEAILKIGHTLNLDIVAEGVETEEHLHILVQLNCPYGQGYFFSKPLVTSELEDKFLNLSYT</sequence>
<organism evidence="4 5">
    <name type="scientific">Virgibacillus byunsanensis</name>
    <dbReference type="NCBI Taxonomy" id="570945"/>
    <lineage>
        <taxon>Bacteria</taxon>
        <taxon>Bacillati</taxon>
        <taxon>Bacillota</taxon>
        <taxon>Bacilli</taxon>
        <taxon>Bacillales</taxon>
        <taxon>Bacillaceae</taxon>
        <taxon>Virgibacillus</taxon>
    </lineage>
</organism>
<proteinExistence type="predicted"/>
<dbReference type="PANTHER" id="PTHR44757">
    <property type="entry name" value="DIGUANYLATE CYCLASE DGCP"/>
    <property type="match status" value="1"/>
</dbReference>
<dbReference type="SMART" id="SM00052">
    <property type="entry name" value="EAL"/>
    <property type="match status" value="1"/>
</dbReference>
<dbReference type="RefSeq" id="WP_390363499.1">
    <property type="nucleotide sequence ID" value="NZ_JBHTKJ010000048.1"/>
</dbReference>
<dbReference type="CDD" id="cd00130">
    <property type="entry name" value="PAS"/>
    <property type="match status" value="1"/>
</dbReference>
<feature type="domain" description="GGDEF" evidence="3">
    <location>
        <begin position="216"/>
        <end position="348"/>
    </location>
</feature>
<protein>
    <submittedName>
        <fullName evidence="4">EAL domain-containing protein</fullName>
    </submittedName>
</protein>
<dbReference type="PROSITE" id="PS50112">
    <property type="entry name" value="PAS"/>
    <property type="match status" value="1"/>
</dbReference>
<name>A0ABW3LNA8_9BACI</name>
<reference evidence="5" key="1">
    <citation type="journal article" date="2019" name="Int. J. Syst. Evol. Microbiol.">
        <title>The Global Catalogue of Microorganisms (GCM) 10K type strain sequencing project: providing services to taxonomists for standard genome sequencing and annotation.</title>
        <authorList>
            <consortium name="The Broad Institute Genomics Platform"/>
            <consortium name="The Broad Institute Genome Sequencing Center for Infectious Disease"/>
            <person name="Wu L."/>
            <person name="Ma J."/>
        </authorList>
    </citation>
    <scope>NUCLEOTIDE SEQUENCE [LARGE SCALE GENOMIC DNA]</scope>
    <source>
        <strain evidence="5">CCUG 56754</strain>
    </source>
</reference>
<dbReference type="PANTHER" id="PTHR44757:SF2">
    <property type="entry name" value="BIOFILM ARCHITECTURE MAINTENANCE PROTEIN MBAA"/>
    <property type="match status" value="1"/>
</dbReference>
<evidence type="ECO:0000259" key="2">
    <source>
        <dbReference type="PROSITE" id="PS50883"/>
    </source>
</evidence>
<dbReference type="PROSITE" id="PS50883">
    <property type="entry name" value="EAL"/>
    <property type="match status" value="1"/>
</dbReference>
<dbReference type="InterPro" id="IPR000160">
    <property type="entry name" value="GGDEF_dom"/>
</dbReference>
<dbReference type="InterPro" id="IPR001633">
    <property type="entry name" value="EAL_dom"/>
</dbReference>
<dbReference type="Pfam" id="PF13426">
    <property type="entry name" value="PAS_9"/>
    <property type="match status" value="1"/>
</dbReference>
<dbReference type="InterPro" id="IPR029787">
    <property type="entry name" value="Nucleotide_cyclase"/>
</dbReference>
<dbReference type="SMART" id="SM00091">
    <property type="entry name" value="PAS"/>
    <property type="match status" value="1"/>
</dbReference>
<dbReference type="SUPFAM" id="SSF141868">
    <property type="entry name" value="EAL domain-like"/>
    <property type="match status" value="1"/>
</dbReference>
<dbReference type="Gene3D" id="3.30.70.270">
    <property type="match status" value="1"/>
</dbReference>
<feature type="domain" description="EAL" evidence="2">
    <location>
        <begin position="357"/>
        <end position="609"/>
    </location>
</feature>
<dbReference type="InterPro" id="IPR035965">
    <property type="entry name" value="PAS-like_dom_sf"/>
</dbReference>
<accession>A0ABW3LNA8</accession>
<dbReference type="Gene3D" id="3.20.20.450">
    <property type="entry name" value="EAL domain"/>
    <property type="match status" value="1"/>
</dbReference>
<evidence type="ECO:0000259" key="1">
    <source>
        <dbReference type="PROSITE" id="PS50112"/>
    </source>
</evidence>
<dbReference type="InterPro" id="IPR052155">
    <property type="entry name" value="Biofilm_reg_signaling"/>
</dbReference>
<dbReference type="InterPro" id="IPR035919">
    <property type="entry name" value="EAL_sf"/>
</dbReference>
<dbReference type="SUPFAM" id="SSF55785">
    <property type="entry name" value="PYP-like sensor domain (PAS domain)"/>
    <property type="match status" value="1"/>
</dbReference>
<evidence type="ECO:0000259" key="3">
    <source>
        <dbReference type="PROSITE" id="PS50887"/>
    </source>
</evidence>
<dbReference type="SMART" id="SM00267">
    <property type="entry name" value="GGDEF"/>
    <property type="match status" value="1"/>
</dbReference>
<dbReference type="PROSITE" id="PS50887">
    <property type="entry name" value="GGDEF"/>
    <property type="match status" value="1"/>
</dbReference>
<evidence type="ECO:0000313" key="5">
    <source>
        <dbReference type="Proteomes" id="UP001597040"/>
    </source>
</evidence>
<dbReference type="SUPFAM" id="SSF55073">
    <property type="entry name" value="Nucleotide cyclase"/>
    <property type="match status" value="1"/>
</dbReference>
<dbReference type="InterPro" id="IPR043128">
    <property type="entry name" value="Rev_trsase/Diguanyl_cyclase"/>
</dbReference>
<feature type="domain" description="PAS" evidence="1">
    <location>
        <begin position="67"/>
        <end position="111"/>
    </location>
</feature>
<dbReference type="NCBIfam" id="TIGR00229">
    <property type="entry name" value="sensory_box"/>
    <property type="match status" value="1"/>
</dbReference>
<comment type="caution">
    <text evidence="4">The sequence shown here is derived from an EMBL/GenBank/DDBJ whole genome shotgun (WGS) entry which is preliminary data.</text>
</comment>